<evidence type="ECO:0000313" key="3">
    <source>
        <dbReference type="Proteomes" id="UP000799537"/>
    </source>
</evidence>
<dbReference type="EMBL" id="ML993616">
    <property type="protein sequence ID" value="KAF2161952.1"/>
    <property type="molecule type" value="Genomic_DNA"/>
</dbReference>
<dbReference type="InterPro" id="IPR016181">
    <property type="entry name" value="Acyl_CoA_acyltransferase"/>
</dbReference>
<organism evidence="2 3">
    <name type="scientific">Zasmidium cellare ATCC 36951</name>
    <dbReference type="NCBI Taxonomy" id="1080233"/>
    <lineage>
        <taxon>Eukaryota</taxon>
        <taxon>Fungi</taxon>
        <taxon>Dikarya</taxon>
        <taxon>Ascomycota</taxon>
        <taxon>Pezizomycotina</taxon>
        <taxon>Dothideomycetes</taxon>
        <taxon>Dothideomycetidae</taxon>
        <taxon>Mycosphaerellales</taxon>
        <taxon>Mycosphaerellaceae</taxon>
        <taxon>Zasmidium</taxon>
    </lineage>
</organism>
<dbReference type="InterPro" id="IPR013653">
    <property type="entry name" value="GCN5-like_dom"/>
</dbReference>
<dbReference type="CDD" id="cd04301">
    <property type="entry name" value="NAT_SF"/>
    <property type="match status" value="1"/>
</dbReference>
<sequence length="355" mass="39407">MPSKPQIYSHALHPSSPSSKTTISNALALLRPYLPTSIPLYRRLQFGRFFPDSRLLTNLPNLERRPGEGDEWILTFIDRTPRPETECWIFASWETSPSPSTPQNEGIQNALMTSLFHKIRSLPLPPSIHSQSLLTNDAEKDHTNTSRADYAAHIQSPDILLCGAVHEAIIPALQRTGLIKQVFLAGLVPNHAFVFRLDEEPLRVLLERDGEVEGLPEGLRWGELEGRHFGLVRSRTQIPRQEATLAVLPNVGIFPSTNDGEGDGEPVAWAFVGVDGSLSTLHVEPEWRGKGLAKRVTAKLFGDKMGRFWEDGVPRFAHDYVIKGNTASVGVGSSIGGRSDWDVYWVRVDLSVIGN</sequence>
<dbReference type="PANTHER" id="PTHR20958:SF6">
    <property type="entry name" value="GLYCINE N-ACYLTRANSFERASE-LIKE PROTEIN"/>
    <property type="match status" value="1"/>
</dbReference>
<dbReference type="GeneID" id="54571579"/>
<protein>
    <recommendedName>
        <fullName evidence="1">GCN5-related N-acetyltransferase Rv2170-like domain-containing protein</fullName>
    </recommendedName>
</protein>
<proteinExistence type="predicted"/>
<dbReference type="AlphaFoldDB" id="A0A6A6C7S3"/>
<dbReference type="PANTHER" id="PTHR20958">
    <property type="entry name" value="GLYCINE N-ACYLTRANSFERASE-LIKE PROTEIN"/>
    <property type="match status" value="1"/>
</dbReference>
<dbReference type="GO" id="GO:0016747">
    <property type="term" value="F:acyltransferase activity, transferring groups other than amino-acyl groups"/>
    <property type="evidence" value="ECO:0007669"/>
    <property type="project" value="InterPro"/>
</dbReference>
<evidence type="ECO:0000259" key="1">
    <source>
        <dbReference type="Pfam" id="PF08445"/>
    </source>
</evidence>
<evidence type="ECO:0000313" key="2">
    <source>
        <dbReference type="EMBL" id="KAF2161952.1"/>
    </source>
</evidence>
<reference evidence="2" key="1">
    <citation type="journal article" date="2020" name="Stud. Mycol.">
        <title>101 Dothideomycetes genomes: a test case for predicting lifestyles and emergence of pathogens.</title>
        <authorList>
            <person name="Haridas S."/>
            <person name="Albert R."/>
            <person name="Binder M."/>
            <person name="Bloem J."/>
            <person name="Labutti K."/>
            <person name="Salamov A."/>
            <person name="Andreopoulos B."/>
            <person name="Baker S."/>
            <person name="Barry K."/>
            <person name="Bills G."/>
            <person name="Bluhm B."/>
            <person name="Cannon C."/>
            <person name="Castanera R."/>
            <person name="Culley D."/>
            <person name="Daum C."/>
            <person name="Ezra D."/>
            <person name="Gonzalez J."/>
            <person name="Henrissat B."/>
            <person name="Kuo A."/>
            <person name="Liang C."/>
            <person name="Lipzen A."/>
            <person name="Lutzoni F."/>
            <person name="Magnuson J."/>
            <person name="Mondo S."/>
            <person name="Nolan M."/>
            <person name="Ohm R."/>
            <person name="Pangilinan J."/>
            <person name="Park H.-J."/>
            <person name="Ramirez L."/>
            <person name="Alfaro M."/>
            <person name="Sun H."/>
            <person name="Tritt A."/>
            <person name="Yoshinaga Y."/>
            <person name="Zwiers L.-H."/>
            <person name="Turgeon B."/>
            <person name="Goodwin S."/>
            <person name="Spatafora J."/>
            <person name="Crous P."/>
            <person name="Grigoriev I."/>
        </authorList>
    </citation>
    <scope>NUCLEOTIDE SEQUENCE</scope>
    <source>
        <strain evidence="2">ATCC 36951</strain>
    </source>
</reference>
<dbReference type="Gene3D" id="3.40.630.30">
    <property type="match status" value="1"/>
</dbReference>
<dbReference type="OrthoDB" id="61870at2759"/>
<dbReference type="SUPFAM" id="SSF55729">
    <property type="entry name" value="Acyl-CoA N-acyltransferases (Nat)"/>
    <property type="match status" value="1"/>
</dbReference>
<feature type="domain" description="GCN5-related N-acetyltransferase Rv2170-like" evidence="1">
    <location>
        <begin position="263"/>
        <end position="346"/>
    </location>
</feature>
<dbReference type="Proteomes" id="UP000799537">
    <property type="component" value="Unassembled WGS sequence"/>
</dbReference>
<gene>
    <name evidence="2" type="ORF">M409DRAFT_69461</name>
</gene>
<dbReference type="InterPro" id="IPR053225">
    <property type="entry name" value="Acyl-CoA_N-acyltransferase"/>
</dbReference>
<dbReference type="Pfam" id="PF08445">
    <property type="entry name" value="FR47"/>
    <property type="match status" value="1"/>
</dbReference>
<keyword evidence="3" id="KW-1185">Reference proteome</keyword>
<name>A0A6A6C7S3_ZASCE</name>
<dbReference type="RefSeq" id="XP_033662841.1">
    <property type="nucleotide sequence ID" value="XM_033818307.1"/>
</dbReference>
<accession>A0A6A6C7S3</accession>